<reference evidence="1 2" key="1">
    <citation type="submission" date="2010-10" db="EMBL/GenBank/DDBJ databases">
        <title>Complete sequence of Mesorhizobium opportunistum WSM2075.</title>
        <authorList>
            <consortium name="US DOE Joint Genome Institute"/>
            <person name="Lucas S."/>
            <person name="Copeland A."/>
            <person name="Lapidus A."/>
            <person name="Cheng J.-F."/>
            <person name="Bruce D."/>
            <person name="Goodwin L."/>
            <person name="Pitluck S."/>
            <person name="Chertkov O."/>
            <person name="Misra M."/>
            <person name="Detter J.C."/>
            <person name="Han C."/>
            <person name="Tapia R."/>
            <person name="Land M."/>
            <person name="Hauser L."/>
            <person name="Kyrpides N."/>
            <person name="Ovchinnikova G."/>
            <person name="Mavrommatis K.M."/>
            <person name="Tiwari R.P."/>
            <person name="Howieson J.G."/>
            <person name="O'Hara G.W."/>
            <person name="Nandasena K.G."/>
            <person name="Woyke T."/>
        </authorList>
    </citation>
    <scope>NUCLEOTIDE SEQUENCE [LARGE SCALE GENOMIC DNA]</scope>
    <source>
        <strain evidence="2">LMG 24607 / HAMBI 3007 / WSM2075</strain>
    </source>
</reference>
<sequence>MAWPFPHGWFRLVLTQFRTENRFTLVLELLYSATMSQFIYKITPQAAWREAETNGRFTGAAIDVADGFIHFSTASQVRETAAKHFSGQTDLLLVAIDDASLGDALKYEVSRGGALFPHLYGVLDLKAVKWVEPLPLGADGTHQFPPLEGQ</sequence>
<accession>F7Y8S1</accession>
<dbReference type="STRING" id="536019.Mesop_6611"/>
<dbReference type="EMBL" id="CP002279">
    <property type="protein sequence ID" value="AEH90932.1"/>
    <property type="molecule type" value="Genomic_DNA"/>
</dbReference>
<gene>
    <name evidence="1" type="ordered locus">Mesop_6611</name>
</gene>
<evidence type="ECO:0000313" key="2">
    <source>
        <dbReference type="Proteomes" id="UP000001623"/>
    </source>
</evidence>
<dbReference type="HOGENOM" id="CLU_129452_0_0_5"/>
<protein>
    <recommendedName>
        <fullName evidence="3">Dihydroorotate dehydrogenase</fullName>
    </recommendedName>
</protein>
<dbReference type="KEGG" id="mop:Mesop_6611"/>
<dbReference type="eggNOG" id="COG3502">
    <property type="taxonomic scope" value="Bacteria"/>
</dbReference>
<evidence type="ECO:0008006" key="3">
    <source>
        <dbReference type="Google" id="ProtNLM"/>
    </source>
</evidence>
<dbReference type="Gene3D" id="3.20.170.20">
    <property type="entry name" value="Protein of unknown function DUF952"/>
    <property type="match status" value="1"/>
</dbReference>
<dbReference type="SUPFAM" id="SSF56399">
    <property type="entry name" value="ADP-ribosylation"/>
    <property type="match status" value="1"/>
</dbReference>
<dbReference type="Proteomes" id="UP000001623">
    <property type="component" value="Chromosome"/>
</dbReference>
<dbReference type="Pfam" id="PF06108">
    <property type="entry name" value="DUF952"/>
    <property type="match status" value="1"/>
</dbReference>
<proteinExistence type="predicted"/>
<dbReference type="InterPro" id="IPR009297">
    <property type="entry name" value="DUF952"/>
</dbReference>
<name>F7Y8S1_MESOW</name>
<evidence type="ECO:0000313" key="1">
    <source>
        <dbReference type="EMBL" id="AEH90932.1"/>
    </source>
</evidence>
<dbReference type="PANTHER" id="PTHR34129:SF1">
    <property type="entry name" value="DUF952 DOMAIN-CONTAINING PROTEIN"/>
    <property type="match status" value="1"/>
</dbReference>
<dbReference type="AlphaFoldDB" id="F7Y8S1"/>
<organism evidence="1 2">
    <name type="scientific">Mesorhizobium opportunistum (strain LMG 24607 / HAMBI 3007 / WSM2075)</name>
    <dbReference type="NCBI Taxonomy" id="536019"/>
    <lineage>
        <taxon>Bacteria</taxon>
        <taxon>Pseudomonadati</taxon>
        <taxon>Pseudomonadota</taxon>
        <taxon>Alphaproteobacteria</taxon>
        <taxon>Hyphomicrobiales</taxon>
        <taxon>Phyllobacteriaceae</taxon>
        <taxon>Mesorhizobium</taxon>
    </lineage>
</organism>
<dbReference type="PANTHER" id="PTHR34129">
    <property type="entry name" value="BLR1139 PROTEIN"/>
    <property type="match status" value="1"/>
</dbReference>